<evidence type="ECO:0000313" key="2">
    <source>
        <dbReference type="Proteomes" id="UP001279681"/>
    </source>
</evidence>
<organism evidence="1 2">
    <name type="scientific">Candidatus Cetobacterium colombiensis</name>
    <dbReference type="NCBI Taxonomy" id="3073100"/>
    <lineage>
        <taxon>Bacteria</taxon>
        <taxon>Fusobacteriati</taxon>
        <taxon>Fusobacteriota</taxon>
        <taxon>Fusobacteriia</taxon>
        <taxon>Fusobacteriales</taxon>
        <taxon>Fusobacteriaceae</taxon>
        <taxon>Cetobacterium</taxon>
    </lineage>
</organism>
<sequence length="86" mass="10311">MENRKTRYFEGKISVIEKDLLRISSIMILDTRNKRERQLIFNPLHIVYNLEDVDFEIEEGCLVEFKGAYKGQQIDKIGMIQYKRNQ</sequence>
<evidence type="ECO:0008006" key="3">
    <source>
        <dbReference type="Google" id="ProtNLM"/>
    </source>
</evidence>
<accession>A0ABU4WD69</accession>
<evidence type="ECO:0000313" key="1">
    <source>
        <dbReference type="EMBL" id="MDX8337488.1"/>
    </source>
</evidence>
<reference evidence="2" key="1">
    <citation type="submission" date="2023-07" db="EMBL/GenBank/DDBJ databases">
        <authorList>
            <person name="Colorado M.A."/>
            <person name="Villamil L.M."/>
            <person name="Melo J.F."/>
            <person name="Rodriguez J.A."/>
            <person name="Ruiz R.Y."/>
        </authorList>
    </citation>
    <scope>NUCLEOTIDE SEQUENCE [LARGE SCALE GENOMIC DNA]</scope>
    <source>
        <strain evidence="2">C33</strain>
    </source>
</reference>
<gene>
    <name evidence="1" type="ORF">RFV38_13465</name>
</gene>
<comment type="caution">
    <text evidence="1">The sequence shown here is derived from an EMBL/GenBank/DDBJ whole genome shotgun (WGS) entry which is preliminary data.</text>
</comment>
<proteinExistence type="predicted"/>
<protein>
    <recommendedName>
        <fullName evidence="3">Sporulation protein YqfC</fullName>
    </recommendedName>
</protein>
<name>A0ABU4WD69_9FUSO</name>
<dbReference type="Proteomes" id="UP001279681">
    <property type="component" value="Unassembled WGS sequence"/>
</dbReference>
<dbReference type="RefSeq" id="WP_320314813.1">
    <property type="nucleotide sequence ID" value="NZ_JAVIKH010000056.1"/>
</dbReference>
<keyword evidence="2" id="KW-1185">Reference proteome</keyword>
<dbReference type="EMBL" id="JAVIKH010000056">
    <property type="protein sequence ID" value="MDX8337488.1"/>
    <property type="molecule type" value="Genomic_DNA"/>
</dbReference>